<dbReference type="Gene3D" id="1.20.5.190">
    <property type="match status" value="1"/>
</dbReference>
<dbReference type="InterPro" id="IPR014054">
    <property type="entry name" value="Phage_regulatory_Rha"/>
</dbReference>
<evidence type="ECO:0000313" key="2">
    <source>
        <dbReference type="EMBL" id="QIW21217.1"/>
    </source>
</evidence>
<evidence type="ECO:0000259" key="1">
    <source>
        <dbReference type="Pfam" id="PF10552"/>
    </source>
</evidence>
<gene>
    <name evidence="2" type="ORF">EVG22_23540</name>
</gene>
<name>A0A6H0TL69_BACTU</name>
<dbReference type="Pfam" id="PF10552">
    <property type="entry name" value="ORF6C"/>
    <property type="match status" value="1"/>
</dbReference>
<protein>
    <submittedName>
        <fullName evidence="2">Rha family transcriptional regulator</fullName>
    </submittedName>
</protein>
<dbReference type="AlphaFoldDB" id="A0A6H0TL69"/>
<dbReference type="Proteomes" id="UP000501374">
    <property type="component" value="Chromosome"/>
</dbReference>
<evidence type="ECO:0000313" key="3">
    <source>
        <dbReference type="Proteomes" id="UP000501374"/>
    </source>
</evidence>
<sequence length="246" mass="28557">MMQESLAVDTVSHLVYLEGNALVTDSITVAAVFGKEHAKVIRSIEELQSSKEFTDANFGVSEYRDRSGKRNKKYLIKRDGLMFLVMGYTGEKAAKMKENYIREFNRMEEYIRGKPKAMNAKESILANMKLTIELNEEVTSIKEDVTSVKEDMEQIKKDINERITLDYGQQQVIRNAVNKRVHKLWNENRIDKEIHNTTRKVYSSLWKNLKDAYQVNAYPNILQKDFDEALSFIEGWRPLFNGNKTA</sequence>
<feature type="domain" description="ORF6C" evidence="1">
    <location>
        <begin position="129"/>
        <end position="241"/>
    </location>
</feature>
<dbReference type="NCBIfam" id="TIGR02681">
    <property type="entry name" value="phage_pRha"/>
    <property type="match status" value="1"/>
</dbReference>
<dbReference type="InterPro" id="IPR018878">
    <property type="entry name" value="ORF6C_dom"/>
</dbReference>
<dbReference type="EMBL" id="CP035727">
    <property type="protein sequence ID" value="QIW21217.1"/>
    <property type="molecule type" value="Genomic_DNA"/>
</dbReference>
<dbReference type="Pfam" id="PF09669">
    <property type="entry name" value="Phage_pRha"/>
    <property type="match status" value="1"/>
</dbReference>
<organism evidence="2 3">
    <name type="scientific">Bacillus thuringiensis serovar andalousiensis</name>
    <dbReference type="NCBI Taxonomy" id="257985"/>
    <lineage>
        <taxon>Bacteria</taxon>
        <taxon>Bacillati</taxon>
        <taxon>Bacillota</taxon>
        <taxon>Bacilli</taxon>
        <taxon>Bacillales</taxon>
        <taxon>Bacillaceae</taxon>
        <taxon>Bacillus</taxon>
        <taxon>Bacillus cereus group</taxon>
    </lineage>
</organism>
<accession>A0A6H0TL69</accession>
<proteinExistence type="predicted"/>
<dbReference type="RefSeq" id="WP_172555078.1">
    <property type="nucleotide sequence ID" value="NZ_CP035727.2"/>
</dbReference>
<reference evidence="3" key="1">
    <citation type="submission" date="2019-02" db="EMBL/GenBank/DDBJ databases">
        <title>Structural and Functional analysis of Lanthipeptide from Bacillus thuringiensis serovar andalousiensis B23193.</title>
        <authorList>
            <person name="Andreeva J.V."/>
            <person name="Grigoreva A."/>
        </authorList>
    </citation>
    <scope>NUCLEOTIDE SEQUENCE [LARGE SCALE GENOMIC DNA]</scope>
    <source>
        <strain evidence="3">B23193</strain>
    </source>
</reference>